<keyword evidence="1" id="KW-0812">Transmembrane</keyword>
<evidence type="ECO:0000313" key="2">
    <source>
        <dbReference type="EMBL" id="PUZ74085.1"/>
    </source>
</evidence>
<dbReference type="Gramene" id="PUZ74085">
    <property type="protein sequence ID" value="PUZ74085"/>
    <property type="gene ID" value="GQ55_1G036700"/>
</dbReference>
<reference evidence="2 3" key="1">
    <citation type="submission" date="2018-04" db="EMBL/GenBank/DDBJ databases">
        <title>WGS assembly of Panicum hallii var. hallii HAL2.</title>
        <authorList>
            <person name="Lovell J."/>
            <person name="Jenkins J."/>
            <person name="Lowry D."/>
            <person name="Mamidi S."/>
            <person name="Sreedasyam A."/>
            <person name="Weng X."/>
            <person name="Barry K."/>
            <person name="Bonette J."/>
            <person name="Campitelli B."/>
            <person name="Daum C."/>
            <person name="Gordon S."/>
            <person name="Gould B."/>
            <person name="Lipzen A."/>
            <person name="MacQueen A."/>
            <person name="Palacio-Mejia J."/>
            <person name="Plott C."/>
            <person name="Shakirov E."/>
            <person name="Shu S."/>
            <person name="Yoshinaga Y."/>
            <person name="Zane M."/>
            <person name="Rokhsar D."/>
            <person name="Grimwood J."/>
            <person name="Schmutz J."/>
            <person name="Juenger T."/>
        </authorList>
    </citation>
    <scope>NUCLEOTIDE SEQUENCE [LARGE SCALE GENOMIC DNA]</scope>
    <source>
        <strain evidence="3">cv. HAL2</strain>
    </source>
</reference>
<dbReference type="EMBL" id="CM009749">
    <property type="protein sequence ID" value="PUZ74085.1"/>
    <property type="molecule type" value="Genomic_DNA"/>
</dbReference>
<gene>
    <name evidence="2" type="ORF">GQ55_1G036700</name>
</gene>
<dbReference type="Proteomes" id="UP000244336">
    <property type="component" value="Chromosome 1"/>
</dbReference>
<feature type="transmembrane region" description="Helical" evidence="1">
    <location>
        <begin position="146"/>
        <end position="175"/>
    </location>
</feature>
<dbReference type="InterPro" id="IPR018786">
    <property type="entry name" value="Mit_KHE1"/>
</dbReference>
<sequence>MQARVVVFPVKGRAWCFALPRAAAAPAGDGALSPPPPTLRDLWRGITSAGRTAPEKAESVVDFVADKMNRAWIGFGSAPEGSMKSRIHSFGLKLLSRVRPSEVLLKSVTKDVGALEIVHPASINSRLVRRRLRHIAVRGASVHKKFLYGSVCLLPVTSVFMVLPLPNIPFFWVLFRAYSHWRALQGSERLQLLVSDCSDQWEVLEKEIGSVKDGNPNVNARYSPWKLRPSKRLDGFLERRNLDEGLDCDTISRICKEYDLDKIDVVKYRDLP</sequence>
<evidence type="ECO:0000313" key="3">
    <source>
        <dbReference type="Proteomes" id="UP000244336"/>
    </source>
</evidence>
<dbReference type="GO" id="GO:1902600">
    <property type="term" value="P:proton transmembrane transport"/>
    <property type="evidence" value="ECO:0007669"/>
    <property type="project" value="TreeGrafter"/>
</dbReference>
<dbReference type="OrthoDB" id="5562676at2759"/>
<name>A0A2T7F1X6_9POAL</name>
<accession>A0A2T7F1X6</accession>
<dbReference type="PANTHER" id="PTHR28062">
    <property type="entry name" value="K+-H+ EXCHANGE-LIKE PROTEIN"/>
    <property type="match status" value="1"/>
</dbReference>
<keyword evidence="1" id="KW-1133">Transmembrane helix</keyword>
<dbReference type="PANTHER" id="PTHR28062:SF1">
    <property type="entry name" value="TRANSMEMBRANE PROTEIN"/>
    <property type="match status" value="1"/>
</dbReference>
<proteinExistence type="predicted"/>
<keyword evidence="3" id="KW-1185">Reference proteome</keyword>
<dbReference type="Pfam" id="PF10173">
    <property type="entry name" value="Mit_KHE1"/>
    <property type="match status" value="1"/>
</dbReference>
<dbReference type="AlphaFoldDB" id="A0A2T7F1X6"/>
<organism evidence="2 3">
    <name type="scientific">Panicum hallii var. hallii</name>
    <dbReference type="NCBI Taxonomy" id="1504633"/>
    <lineage>
        <taxon>Eukaryota</taxon>
        <taxon>Viridiplantae</taxon>
        <taxon>Streptophyta</taxon>
        <taxon>Embryophyta</taxon>
        <taxon>Tracheophyta</taxon>
        <taxon>Spermatophyta</taxon>
        <taxon>Magnoliopsida</taxon>
        <taxon>Liliopsida</taxon>
        <taxon>Poales</taxon>
        <taxon>Poaceae</taxon>
        <taxon>PACMAD clade</taxon>
        <taxon>Panicoideae</taxon>
        <taxon>Panicodae</taxon>
        <taxon>Paniceae</taxon>
        <taxon>Panicinae</taxon>
        <taxon>Panicum</taxon>
        <taxon>Panicum sect. Panicum</taxon>
    </lineage>
</organism>
<evidence type="ECO:0000256" key="1">
    <source>
        <dbReference type="SAM" id="Phobius"/>
    </source>
</evidence>
<keyword evidence="1" id="KW-0472">Membrane</keyword>
<dbReference type="GO" id="GO:0006813">
    <property type="term" value="P:potassium ion transport"/>
    <property type="evidence" value="ECO:0007669"/>
    <property type="project" value="TreeGrafter"/>
</dbReference>
<dbReference type="GO" id="GO:0005743">
    <property type="term" value="C:mitochondrial inner membrane"/>
    <property type="evidence" value="ECO:0007669"/>
    <property type="project" value="TreeGrafter"/>
</dbReference>
<dbReference type="STRING" id="1504633.A0A2T7F1X6"/>
<protein>
    <submittedName>
        <fullName evidence="2">Uncharacterized protein</fullName>
    </submittedName>
</protein>